<dbReference type="InterPro" id="IPR000073">
    <property type="entry name" value="AB_hydrolase_1"/>
</dbReference>
<dbReference type="Pfam" id="PF00561">
    <property type="entry name" value="Abhydrolase_1"/>
    <property type="match status" value="1"/>
</dbReference>
<accession>A0ABV9C286</accession>
<keyword evidence="2" id="KW-0378">Hydrolase</keyword>
<proteinExistence type="predicted"/>
<dbReference type="Gene3D" id="3.40.50.1820">
    <property type="entry name" value="alpha/beta hydrolase"/>
    <property type="match status" value="1"/>
</dbReference>
<protein>
    <submittedName>
        <fullName evidence="2">Alpha/beta fold hydrolase</fullName>
    </submittedName>
</protein>
<organism evidence="2 3">
    <name type="scientific">Dyella halodurans</name>
    <dbReference type="NCBI Taxonomy" id="1920171"/>
    <lineage>
        <taxon>Bacteria</taxon>
        <taxon>Pseudomonadati</taxon>
        <taxon>Pseudomonadota</taxon>
        <taxon>Gammaproteobacteria</taxon>
        <taxon>Lysobacterales</taxon>
        <taxon>Rhodanobacteraceae</taxon>
        <taxon>Dyella</taxon>
    </lineage>
</organism>
<dbReference type="EMBL" id="JBHSGA010000017">
    <property type="protein sequence ID" value="MFC4527057.1"/>
    <property type="molecule type" value="Genomic_DNA"/>
</dbReference>
<comment type="caution">
    <text evidence="2">The sequence shown here is derived from an EMBL/GenBank/DDBJ whole genome shotgun (WGS) entry which is preliminary data.</text>
</comment>
<dbReference type="SUPFAM" id="SSF53474">
    <property type="entry name" value="alpha/beta-Hydrolases"/>
    <property type="match status" value="1"/>
</dbReference>
<dbReference type="RefSeq" id="WP_266148958.1">
    <property type="nucleotide sequence ID" value="NZ_CP064028.1"/>
</dbReference>
<evidence type="ECO:0000313" key="2">
    <source>
        <dbReference type="EMBL" id="MFC4527057.1"/>
    </source>
</evidence>
<sequence>MTNHTHVTAPTQYVEANGIRFAYRRFGARGGIPLVFNQHYTGTMDYWDPAVTDGLAQGREVILFNNAGISSSSGEVPTTIQEMGANTIAFIKALSLDKVDVLGFSIGGMVAQEVALQAPELVRRLILVGTGPRGGEGIAPMTKAAAEIFGATYEPAEHLWLAVHFSPSPASRAAGLEFLKRKHQRREGRDPEVNEKVAPAQIEALGKYGVQFDGVLDYLKGIHQPTLIVQGSNDVIAPTVNSYTMQQYMPNAQLILYPDSNHGSFYQYPELFVEQADQFLTWELQGDGHVGAQATRLPFPALPPRSGSDV</sequence>
<evidence type="ECO:0000259" key="1">
    <source>
        <dbReference type="Pfam" id="PF00561"/>
    </source>
</evidence>
<dbReference type="PANTHER" id="PTHR43433:SF5">
    <property type="entry name" value="AB HYDROLASE-1 DOMAIN-CONTAINING PROTEIN"/>
    <property type="match status" value="1"/>
</dbReference>
<dbReference type="PANTHER" id="PTHR43433">
    <property type="entry name" value="HYDROLASE, ALPHA/BETA FOLD FAMILY PROTEIN"/>
    <property type="match status" value="1"/>
</dbReference>
<dbReference type="InterPro" id="IPR050471">
    <property type="entry name" value="AB_hydrolase"/>
</dbReference>
<gene>
    <name evidence="2" type="ORF">ACFO5W_10480</name>
</gene>
<dbReference type="Proteomes" id="UP001595961">
    <property type="component" value="Unassembled WGS sequence"/>
</dbReference>
<name>A0ABV9C286_9GAMM</name>
<evidence type="ECO:0000313" key="3">
    <source>
        <dbReference type="Proteomes" id="UP001595961"/>
    </source>
</evidence>
<dbReference type="InterPro" id="IPR029058">
    <property type="entry name" value="AB_hydrolase_fold"/>
</dbReference>
<dbReference type="PRINTS" id="PR00111">
    <property type="entry name" value="ABHYDROLASE"/>
</dbReference>
<keyword evidence="3" id="KW-1185">Reference proteome</keyword>
<dbReference type="GO" id="GO:0016787">
    <property type="term" value="F:hydrolase activity"/>
    <property type="evidence" value="ECO:0007669"/>
    <property type="project" value="UniProtKB-KW"/>
</dbReference>
<feature type="domain" description="AB hydrolase-1" evidence="1">
    <location>
        <begin position="33"/>
        <end position="266"/>
    </location>
</feature>
<reference evidence="3" key="1">
    <citation type="journal article" date="2019" name="Int. J. Syst. Evol. Microbiol.">
        <title>The Global Catalogue of Microorganisms (GCM) 10K type strain sequencing project: providing services to taxonomists for standard genome sequencing and annotation.</title>
        <authorList>
            <consortium name="The Broad Institute Genomics Platform"/>
            <consortium name="The Broad Institute Genome Sequencing Center for Infectious Disease"/>
            <person name="Wu L."/>
            <person name="Ma J."/>
        </authorList>
    </citation>
    <scope>NUCLEOTIDE SEQUENCE [LARGE SCALE GENOMIC DNA]</scope>
    <source>
        <strain evidence="3">CCM 4481</strain>
    </source>
</reference>